<evidence type="ECO:0000256" key="5">
    <source>
        <dbReference type="HAMAP-Rule" id="MF_01350"/>
    </source>
</evidence>
<comment type="subcellular location">
    <subcellularLocation>
        <location evidence="5 6">Cell membrane</location>
        <topology evidence="5 6">Multi-pass membrane protein</topology>
    </subcellularLocation>
    <subcellularLocation>
        <location evidence="1">Membrane</location>
        <topology evidence="1">Multi-pass membrane protein</topology>
    </subcellularLocation>
</comment>
<evidence type="ECO:0000256" key="4">
    <source>
        <dbReference type="ARBA" id="ARBA00023136"/>
    </source>
</evidence>
<dbReference type="GO" id="GO:0048038">
    <property type="term" value="F:quinone binding"/>
    <property type="evidence" value="ECO:0007669"/>
    <property type="project" value="UniProtKB-KW"/>
</dbReference>
<feature type="transmembrane region" description="Helical" evidence="5">
    <location>
        <begin position="214"/>
        <end position="231"/>
    </location>
</feature>
<evidence type="ECO:0000256" key="6">
    <source>
        <dbReference type="RuleBase" id="RU000471"/>
    </source>
</evidence>
<dbReference type="RefSeq" id="WP_114044152.1">
    <property type="nucleotide sequence ID" value="NZ_CP025198.1"/>
</dbReference>
<reference evidence="8 9" key="1">
    <citation type="submission" date="2017-12" db="EMBL/GenBank/DDBJ databases">
        <title>The whole genome sequence of the Acidipropionibacterium virtanenii sp. nov. type strain JS278.</title>
        <authorList>
            <person name="Laine P."/>
            <person name="Deptula P."/>
            <person name="Varmanen P."/>
            <person name="Auvinen P."/>
        </authorList>
    </citation>
    <scope>NUCLEOTIDE SEQUENCE [LARGE SCALE GENOMIC DNA]</scope>
    <source>
        <strain evidence="8 9">JS278</strain>
    </source>
</reference>
<gene>
    <name evidence="5 8" type="primary">nuoH</name>
    <name evidence="8" type="ORF">JS278_00892</name>
</gene>
<accession>A0A344US31</accession>
<dbReference type="PANTHER" id="PTHR11432">
    <property type="entry name" value="NADH DEHYDROGENASE SUBUNIT 1"/>
    <property type="match status" value="1"/>
</dbReference>
<keyword evidence="3 5" id="KW-1133">Transmembrane helix</keyword>
<name>A0A344US31_9ACTN</name>
<dbReference type="InterPro" id="IPR018086">
    <property type="entry name" value="NADH_UbQ_OxRdtase_su1_CS"/>
</dbReference>
<evidence type="ECO:0000256" key="1">
    <source>
        <dbReference type="ARBA" id="ARBA00004141"/>
    </source>
</evidence>
<dbReference type="PROSITE" id="PS00667">
    <property type="entry name" value="COMPLEX1_ND1_1"/>
    <property type="match status" value="1"/>
</dbReference>
<evidence type="ECO:0000313" key="9">
    <source>
        <dbReference type="Proteomes" id="UP000251995"/>
    </source>
</evidence>
<dbReference type="GO" id="GO:0009060">
    <property type="term" value="P:aerobic respiration"/>
    <property type="evidence" value="ECO:0007669"/>
    <property type="project" value="TreeGrafter"/>
</dbReference>
<keyword evidence="4 5" id="KW-0472">Membrane</keyword>
<dbReference type="GO" id="GO:0005886">
    <property type="term" value="C:plasma membrane"/>
    <property type="evidence" value="ECO:0007669"/>
    <property type="project" value="UniProtKB-SubCell"/>
</dbReference>
<dbReference type="PROSITE" id="PS00668">
    <property type="entry name" value="COMPLEX1_ND1_2"/>
    <property type="match status" value="1"/>
</dbReference>
<organism evidence="8 9">
    <name type="scientific">Acidipropionibacterium virtanenii</name>
    <dbReference type="NCBI Taxonomy" id="2057246"/>
    <lineage>
        <taxon>Bacteria</taxon>
        <taxon>Bacillati</taxon>
        <taxon>Actinomycetota</taxon>
        <taxon>Actinomycetes</taxon>
        <taxon>Propionibacteriales</taxon>
        <taxon>Propionibacteriaceae</taxon>
        <taxon>Acidipropionibacterium</taxon>
    </lineage>
</organism>
<dbReference type="InterPro" id="IPR001694">
    <property type="entry name" value="NADH_UbQ_OxRdtase_su1/FPO"/>
</dbReference>
<keyword evidence="8" id="KW-0560">Oxidoreductase</keyword>
<evidence type="ECO:0000256" key="7">
    <source>
        <dbReference type="SAM" id="MobiDB-lite"/>
    </source>
</evidence>
<feature type="transmembrane region" description="Helical" evidence="5">
    <location>
        <begin position="86"/>
        <end position="106"/>
    </location>
</feature>
<dbReference type="NCBIfam" id="NF004743">
    <property type="entry name" value="PRK06076.1-4"/>
    <property type="match status" value="1"/>
</dbReference>
<dbReference type="GO" id="GO:0016655">
    <property type="term" value="F:oxidoreductase activity, acting on NAD(P)H, quinone or similar compound as acceptor"/>
    <property type="evidence" value="ECO:0007669"/>
    <property type="project" value="UniProtKB-UniRule"/>
</dbReference>
<feature type="compositionally biased region" description="Low complexity" evidence="7">
    <location>
        <begin position="430"/>
        <end position="446"/>
    </location>
</feature>
<dbReference type="EMBL" id="CP025198">
    <property type="protein sequence ID" value="AXE38079.1"/>
    <property type="molecule type" value="Genomic_DNA"/>
</dbReference>
<sequence length="457" mass="49430">MSPLESALFGTDPWWITVIKVVVLFVVLLMWTLFNVWFERRVLGRMQNRLGPIMNTAFIRGMGQAIGDGIKLIFKEVVTPKGADKIVFYLAPVISGIACFTSWAVIPLGGQVSMFGHQTRLQITDVPVAALFILSIAGIGIYGIVLAGWSSASTYSLLGSLRSSAQMISYEVAMGLSLAAVFMFSGSMATSDIVAAQARPLVLGGFNTHIPGHYWLLLLPSFVIYVITMFGESNRTPFDMSECEQELVSGYSTEYSGFPYGMYYLAEYINMATLSAVCTTLFLGGFGAPWPFNLIGFMDSGWFGLVWFFLKTQLVIFFFVWVRAAVPRVTYESLMALGWKVLIPVSLVWVLLLAFWRTAGAQGWLASPVFVGAVVVIVLGLIGFIMFGGSEKEPPAPEPEAFDAFAGGYPVPPLPGQKLPDSYDVVHSEAAPAGAAAGPSDGDPSATQKSATQNGAN</sequence>
<feature type="transmembrane region" description="Helical" evidence="5">
    <location>
        <begin position="334"/>
        <end position="356"/>
    </location>
</feature>
<comment type="subunit">
    <text evidence="5">NDH-1 is composed of 14 different subunits. Subunits NuoA, H, J, K, L, M, N constitute the membrane sector of the complex.</text>
</comment>
<keyword evidence="5 6" id="KW-0520">NAD</keyword>
<dbReference type="AlphaFoldDB" id="A0A344US31"/>
<protein>
    <recommendedName>
        <fullName evidence="5">NADH-quinone oxidoreductase subunit H</fullName>
        <ecNumber evidence="5">7.1.1.-</ecNumber>
    </recommendedName>
    <alternativeName>
        <fullName evidence="5">NADH dehydrogenase I subunit H</fullName>
    </alternativeName>
    <alternativeName>
        <fullName evidence="5">NDH-1 subunit H</fullName>
    </alternativeName>
</protein>
<keyword evidence="2 5" id="KW-0812">Transmembrane</keyword>
<keyword evidence="5" id="KW-0830">Ubiquinone</keyword>
<proteinExistence type="inferred from homology"/>
<feature type="transmembrane region" description="Helical" evidence="5">
    <location>
        <begin position="368"/>
        <end position="387"/>
    </location>
</feature>
<evidence type="ECO:0000256" key="3">
    <source>
        <dbReference type="ARBA" id="ARBA00022989"/>
    </source>
</evidence>
<dbReference type="Proteomes" id="UP000251995">
    <property type="component" value="Chromosome"/>
</dbReference>
<evidence type="ECO:0000313" key="8">
    <source>
        <dbReference type="EMBL" id="AXE38079.1"/>
    </source>
</evidence>
<dbReference type="OrthoDB" id="9803734at2"/>
<feature type="compositionally biased region" description="Polar residues" evidence="7">
    <location>
        <begin position="447"/>
        <end position="457"/>
    </location>
</feature>
<feature type="transmembrane region" description="Helical" evidence="5">
    <location>
        <begin position="170"/>
        <end position="194"/>
    </location>
</feature>
<feature type="transmembrane region" description="Helical" evidence="5">
    <location>
        <begin position="14"/>
        <end position="38"/>
    </location>
</feature>
<feature type="transmembrane region" description="Helical" evidence="5">
    <location>
        <begin position="302"/>
        <end position="322"/>
    </location>
</feature>
<feature type="transmembrane region" description="Helical" evidence="5">
    <location>
        <begin position="268"/>
        <end position="290"/>
    </location>
</feature>
<feature type="region of interest" description="Disordered" evidence="7">
    <location>
        <begin position="430"/>
        <end position="457"/>
    </location>
</feature>
<comment type="catalytic activity">
    <reaction evidence="5">
        <text>a quinone + NADH + 5 H(+)(in) = a quinol + NAD(+) + 4 H(+)(out)</text>
        <dbReference type="Rhea" id="RHEA:57888"/>
        <dbReference type="ChEBI" id="CHEBI:15378"/>
        <dbReference type="ChEBI" id="CHEBI:24646"/>
        <dbReference type="ChEBI" id="CHEBI:57540"/>
        <dbReference type="ChEBI" id="CHEBI:57945"/>
        <dbReference type="ChEBI" id="CHEBI:132124"/>
    </reaction>
</comment>
<dbReference type="EC" id="7.1.1.-" evidence="5"/>
<dbReference type="HAMAP" id="MF_01350">
    <property type="entry name" value="NDH1_NuoH"/>
    <property type="match status" value="1"/>
</dbReference>
<comment type="function">
    <text evidence="5">NDH-1 shuttles electrons from NADH, via FMN and iron-sulfur (Fe-S) centers, to quinones in the respiratory chain. The immediate electron acceptor for the enzyme in this species is believed to be ubiquinone. Couples the redox reaction to proton translocation (for every two electrons transferred, four hydrogen ions are translocated across the cytoplasmic membrane), and thus conserves the redox energy in a proton gradient. This subunit may bind ubiquinone.</text>
</comment>
<evidence type="ECO:0000256" key="2">
    <source>
        <dbReference type="ARBA" id="ARBA00022692"/>
    </source>
</evidence>
<dbReference type="KEGG" id="acij:JS278_00892"/>
<comment type="similarity">
    <text evidence="5 6">Belongs to the complex I subunit 1 family.</text>
</comment>
<feature type="transmembrane region" description="Helical" evidence="5">
    <location>
        <begin position="126"/>
        <end position="149"/>
    </location>
</feature>
<keyword evidence="5" id="KW-1003">Cell membrane</keyword>
<dbReference type="Pfam" id="PF00146">
    <property type="entry name" value="NADHdh"/>
    <property type="match status" value="1"/>
</dbReference>
<keyword evidence="9" id="KW-1185">Reference proteome</keyword>
<keyword evidence="5" id="KW-1278">Translocase</keyword>
<dbReference type="GO" id="GO:0003954">
    <property type="term" value="F:NADH dehydrogenase activity"/>
    <property type="evidence" value="ECO:0007669"/>
    <property type="project" value="TreeGrafter"/>
</dbReference>
<dbReference type="PANTHER" id="PTHR11432:SF3">
    <property type="entry name" value="NADH-UBIQUINONE OXIDOREDUCTASE CHAIN 1"/>
    <property type="match status" value="1"/>
</dbReference>
<keyword evidence="5" id="KW-0874">Quinone</keyword>